<dbReference type="SUPFAM" id="SSF56349">
    <property type="entry name" value="DNA breaking-rejoining enzymes"/>
    <property type="match status" value="1"/>
</dbReference>
<dbReference type="PROSITE" id="PS51898">
    <property type="entry name" value="TYR_RECOMBINASE"/>
    <property type="match status" value="1"/>
</dbReference>
<dbReference type="InterPro" id="IPR013762">
    <property type="entry name" value="Integrase-like_cat_sf"/>
</dbReference>
<comment type="caution">
    <text evidence="6">The sequence shown here is derived from an EMBL/GenBank/DDBJ whole genome shotgun (WGS) entry which is preliminary data.</text>
</comment>
<reference evidence="6 7" key="1">
    <citation type="submission" date="2024-02" db="EMBL/GenBank/DDBJ databases">
        <title>Herpetosiphon gulosus NBRC 112829.</title>
        <authorList>
            <person name="Ichikawa N."/>
            <person name="Katano-Makiyama Y."/>
            <person name="Hidaka K."/>
        </authorList>
    </citation>
    <scope>NUCLEOTIDE SEQUENCE [LARGE SCALE GENOMIC DNA]</scope>
    <source>
        <strain evidence="6 7">NBRC 112829</strain>
    </source>
</reference>
<dbReference type="PANTHER" id="PTHR30349">
    <property type="entry name" value="PHAGE INTEGRASE-RELATED"/>
    <property type="match status" value="1"/>
</dbReference>
<feature type="domain" description="Core-binding (CB)" evidence="5">
    <location>
        <begin position="3"/>
        <end position="92"/>
    </location>
</feature>
<keyword evidence="2" id="KW-0233">DNA recombination</keyword>
<dbReference type="PROSITE" id="PS51900">
    <property type="entry name" value="CB"/>
    <property type="match status" value="1"/>
</dbReference>
<name>A0ABP9X8Q9_9CHLR</name>
<sequence length="327" mass="36729">MPRPDSEPIESLIDRWWSNPGADLTAATRTRYRGALCRLCRWFAAAERRSLLLADLHPISLAGYREALKQTEAVSTVNTHLSAIRTWCIWLVDQGYLATNPAQRLKLVKRTTPSAPKALSPAHVNALLRQAQFTRNPMRNTAILQVLIQTGMRISECAALCWHDIHYGERSGHALIRAGKGNTVRTVPLNESARCALASYVAPLLGVEPSLHTVARAWPLRQEGDPRRPLWTSERQRALSLREMSHMIHQLVRDTSARKLLPASTTPHSLRHTFATRYLARHPHDLVGLARLLGHRSITTTQIYLQPTAEQLAARVDQIDLNAYGNE</sequence>
<dbReference type="InterPro" id="IPR044068">
    <property type="entry name" value="CB"/>
</dbReference>
<evidence type="ECO:0000256" key="2">
    <source>
        <dbReference type="ARBA" id="ARBA00023172"/>
    </source>
</evidence>
<evidence type="ECO:0000256" key="1">
    <source>
        <dbReference type="ARBA" id="ARBA00023125"/>
    </source>
</evidence>
<protein>
    <submittedName>
        <fullName evidence="6">Tyrosine recombinase XerC</fullName>
    </submittedName>
</protein>
<dbReference type="Gene3D" id="1.10.443.10">
    <property type="entry name" value="Intergrase catalytic core"/>
    <property type="match status" value="1"/>
</dbReference>
<evidence type="ECO:0000259" key="4">
    <source>
        <dbReference type="PROSITE" id="PS51898"/>
    </source>
</evidence>
<dbReference type="InterPro" id="IPR050090">
    <property type="entry name" value="Tyrosine_recombinase_XerCD"/>
</dbReference>
<dbReference type="InterPro" id="IPR011010">
    <property type="entry name" value="DNA_brk_join_enz"/>
</dbReference>
<dbReference type="PANTHER" id="PTHR30349:SF81">
    <property type="entry name" value="TYROSINE RECOMBINASE XERC"/>
    <property type="match status" value="1"/>
</dbReference>
<dbReference type="InterPro" id="IPR010998">
    <property type="entry name" value="Integrase_recombinase_N"/>
</dbReference>
<evidence type="ECO:0000259" key="5">
    <source>
        <dbReference type="PROSITE" id="PS51900"/>
    </source>
</evidence>
<keyword evidence="1 3" id="KW-0238">DNA-binding</keyword>
<dbReference type="Gene3D" id="1.10.150.130">
    <property type="match status" value="1"/>
</dbReference>
<feature type="domain" description="Tyr recombinase" evidence="4">
    <location>
        <begin position="114"/>
        <end position="317"/>
    </location>
</feature>
<dbReference type="RefSeq" id="WP_345724803.1">
    <property type="nucleotide sequence ID" value="NZ_BAABRU010000037.1"/>
</dbReference>
<dbReference type="InterPro" id="IPR002104">
    <property type="entry name" value="Integrase_catalytic"/>
</dbReference>
<gene>
    <name evidence="6" type="primary">xerC_5</name>
    <name evidence="6" type="ORF">Hgul01_05056</name>
</gene>
<evidence type="ECO:0000313" key="7">
    <source>
        <dbReference type="Proteomes" id="UP001428290"/>
    </source>
</evidence>
<keyword evidence="7" id="KW-1185">Reference proteome</keyword>
<dbReference type="Proteomes" id="UP001428290">
    <property type="component" value="Unassembled WGS sequence"/>
</dbReference>
<evidence type="ECO:0000313" key="6">
    <source>
        <dbReference type="EMBL" id="GAA5531231.1"/>
    </source>
</evidence>
<evidence type="ECO:0000256" key="3">
    <source>
        <dbReference type="PROSITE-ProRule" id="PRU01248"/>
    </source>
</evidence>
<dbReference type="EMBL" id="BAABRU010000037">
    <property type="protein sequence ID" value="GAA5531231.1"/>
    <property type="molecule type" value="Genomic_DNA"/>
</dbReference>
<organism evidence="6 7">
    <name type="scientific">Herpetosiphon gulosus</name>
    <dbReference type="NCBI Taxonomy" id="1973496"/>
    <lineage>
        <taxon>Bacteria</taxon>
        <taxon>Bacillati</taxon>
        <taxon>Chloroflexota</taxon>
        <taxon>Chloroflexia</taxon>
        <taxon>Herpetosiphonales</taxon>
        <taxon>Herpetosiphonaceae</taxon>
        <taxon>Herpetosiphon</taxon>
    </lineage>
</organism>
<accession>A0ABP9X8Q9</accession>
<proteinExistence type="predicted"/>
<dbReference type="Pfam" id="PF00589">
    <property type="entry name" value="Phage_integrase"/>
    <property type="match status" value="1"/>
</dbReference>